<dbReference type="PANTHER" id="PTHR24348">
    <property type="entry name" value="SERINE/THREONINE-PROTEIN KINASE UNC-51-RELATED"/>
    <property type="match status" value="1"/>
</dbReference>
<evidence type="ECO:0000256" key="12">
    <source>
        <dbReference type="ARBA" id="ARBA00032242"/>
    </source>
</evidence>
<keyword evidence="6" id="KW-0808">Transferase</keyword>
<evidence type="ECO:0000256" key="4">
    <source>
        <dbReference type="ARBA" id="ARBA00022490"/>
    </source>
</evidence>
<keyword evidence="7" id="KW-0677">Repeat</keyword>
<keyword evidence="8" id="KW-0547">Nucleotide-binding</keyword>
<keyword evidence="4" id="KW-0963">Cytoplasm</keyword>
<dbReference type="InterPro" id="IPR007330">
    <property type="entry name" value="MIT_dom"/>
</dbReference>
<evidence type="ECO:0000256" key="6">
    <source>
        <dbReference type="ARBA" id="ARBA00022679"/>
    </source>
</evidence>
<dbReference type="GO" id="GO:0034727">
    <property type="term" value="P:piecemeal microautophagy of the nucleus"/>
    <property type="evidence" value="ECO:0007669"/>
    <property type="project" value="TreeGrafter"/>
</dbReference>
<evidence type="ECO:0000259" key="15">
    <source>
        <dbReference type="PROSITE" id="PS50011"/>
    </source>
</evidence>
<evidence type="ECO:0000256" key="2">
    <source>
        <dbReference type="ARBA" id="ARBA00012513"/>
    </source>
</evidence>
<comment type="catalytic activity">
    <reaction evidence="13">
        <text>L-threonyl-[protein] + ATP = O-phospho-L-threonyl-[protein] + ADP + H(+)</text>
        <dbReference type="Rhea" id="RHEA:46608"/>
        <dbReference type="Rhea" id="RHEA-COMP:11060"/>
        <dbReference type="Rhea" id="RHEA-COMP:11605"/>
        <dbReference type="ChEBI" id="CHEBI:15378"/>
        <dbReference type="ChEBI" id="CHEBI:30013"/>
        <dbReference type="ChEBI" id="CHEBI:30616"/>
        <dbReference type="ChEBI" id="CHEBI:61977"/>
        <dbReference type="ChEBI" id="CHEBI:456216"/>
        <dbReference type="EC" id="2.7.11.1"/>
    </reaction>
</comment>
<dbReference type="Gene3D" id="1.20.58.80">
    <property type="entry name" value="Phosphotransferase system, lactose/cellobiose-type IIA subunit"/>
    <property type="match status" value="2"/>
</dbReference>
<comment type="subcellular location">
    <subcellularLocation>
        <location evidence="1">Cytoplasm</location>
    </subcellularLocation>
</comment>
<organism evidence="16 17">
    <name type="scientific">Adineta steineri</name>
    <dbReference type="NCBI Taxonomy" id="433720"/>
    <lineage>
        <taxon>Eukaryota</taxon>
        <taxon>Metazoa</taxon>
        <taxon>Spiralia</taxon>
        <taxon>Gnathifera</taxon>
        <taxon>Rotifera</taxon>
        <taxon>Eurotatoria</taxon>
        <taxon>Bdelloidea</taxon>
        <taxon>Adinetida</taxon>
        <taxon>Adinetidae</taxon>
        <taxon>Adineta</taxon>
    </lineage>
</organism>
<dbReference type="GO" id="GO:0042594">
    <property type="term" value="P:response to starvation"/>
    <property type="evidence" value="ECO:0007669"/>
    <property type="project" value="TreeGrafter"/>
</dbReference>
<dbReference type="PANTHER" id="PTHR24348:SF65">
    <property type="entry name" value="SERINE_THREONINE-PROTEIN KINASE ULK3"/>
    <property type="match status" value="1"/>
</dbReference>
<proteinExistence type="predicted"/>
<dbReference type="Proteomes" id="UP000663845">
    <property type="component" value="Unassembled WGS sequence"/>
</dbReference>
<evidence type="ECO:0000256" key="9">
    <source>
        <dbReference type="ARBA" id="ARBA00022777"/>
    </source>
</evidence>
<dbReference type="GO" id="GO:0061709">
    <property type="term" value="P:reticulophagy"/>
    <property type="evidence" value="ECO:0007669"/>
    <property type="project" value="TreeGrafter"/>
</dbReference>
<evidence type="ECO:0000313" key="16">
    <source>
        <dbReference type="EMBL" id="CAF1122873.1"/>
    </source>
</evidence>
<dbReference type="SUPFAM" id="SSF56112">
    <property type="entry name" value="Protein kinase-like (PK-like)"/>
    <property type="match status" value="1"/>
</dbReference>
<protein>
    <recommendedName>
        <fullName evidence="3">Serine/threonine-protein kinase ULK3</fullName>
        <ecNumber evidence="2">2.7.11.1</ecNumber>
    </recommendedName>
    <alternativeName>
        <fullName evidence="12">Unc-51-like kinase 3</fullName>
    </alternativeName>
</protein>
<evidence type="ECO:0000256" key="3">
    <source>
        <dbReference type="ARBA" id="ARBA00021644"/>
    </source>
</evidence>
<accession>A0A814QQC3</accession>
<dbReference type="SMART" id="SM00220">
    <property type="entry name" value="S_TKc"/>
    <property type="match status" value="1"/>
</dbReference>
<evidence type="ECO:0000256" key="14">
    <source>
        <dbReference type="ARBA" id="ARBA00048679"/>
    </source>
</evidence>
<dbReference type="AlphaFoldDB" id="A0A814QQC3"/>
<dbReference type="EMBL" id="CAJNOG010000257">
    <property type="protein sequence ID" value="CAF1122873.1"/>
    <property type="molecule type" value="Genomic_DNA"/>
</dbReference>
<evidence type="ECO:0000256" key="5">
    <source>
        <dbReference type="ARBA" id="ARBA00022527"/>
    </source>
</evidence>
<evidence type="ECO:0000256" key="11">
    <source>
        <dbReference type="ARBA" id="ARBA00023006"/>
    </source>
</evidence>
<dbReference type="Gene3D" id="3.30.200.20">
    <property type="entry name" value="Phosphorylase Kinase, domain 1"/>
    <property type="match status" value="1"/>
</dbReference>
<comment type="catalytic activity">
    <reaction evidence="14">
        <text>L-seryl-[protein] + ATP = O-phospho-L-seryl-[protein] + ADP + H(+)</text>
        <dbReference type="Rhea" id="RHEA:17989"/>
        <dbReference type="Rhea" id="RHEA-COMP:9863"/>
        <dbReference type="Rhea" id="RHEA-COMP:11604"/>
        <dbReference type="ChEBI" id="CHEBI:15378"/>
        <dbReference type="ChEBI" id="CHEBI:29999"/>
        <dbReference type="ChEBI" id="CHEBI:30616"/>
        <dbReference type="ChEBI" id="CHEBI:83421"/>
        <dbReference type="ChEBI" id="CHEBI:456216"/>
        <dbReference type="EC" id="2.7.11.1"/>
    </reaction>
</comment>
<dbReference type="GO" id="GO:0010506">
    <property type="term" value="P:regulation of autophagy"/>
    <property type="evidence" value="ECO:0007669"/>
    <property type="project" value="InterPro"/>
</dbReference>
<evidence type="ECO:0000256" key="8">
    <source>
        <dbReference type="ARBA" id="ARBA00022741"/>
    </source>
</evidence>
<dbReference type="GO" id="GO:0005776">
    <property type="term" value="C:autophagosome"/>
    <property type="evidence" value="ECO:0007669"/>
    <property type="project" value="TreeGrafter"/>
</dbReference>
<dbReference type="InterPro" id="IPR036181">
    <property type="entry name" value="MIT_dom_sf"/>
</dbReference>
<dbReference type="GO" id="GO:0005829">
    <property type="term" value="C:cytosol"/>
    <property type="evidence" value="ECO:0007669"/>
    <property type="project" value="TreeGrafter"/>
</dbReference>
<dbReference type="GO" id="GO:0034045">
    <property type="term" value="C:phagophore assembly site membrane"/>
    <property type="evidence" value="ECO:0007669"/>
    <property type="project" value="TreeGrafter"/>
</dbReference>
<dbReference type="Pfam" id="PF00069">
    <property type="entry name" value="Pkinase"/>
    <property type="match status" value="1"/>
</dbReference>
<gene>
    <name evidence="16" type="ORF">JYZ213_LOCUS22580</name>
</gene>
<keyword evidence="11" id="KW-0072">Autophagy</keyword>
<comment type="caution">
    <text evidence="16">The sequence shown here is derived from an EMBL/GenBank/DDBJ whole genome shotgun (WGS) entry which is preliminary data.</text>
</comment>
<dbReference type="InterPro" id="IPR008271">
    <property type="entry name" value="Ser/Thr_kinase_AS"/>
</dbReference>
<dbReference type="InterPro" id="IPR000719">
    <property type="entry name" value="Prot_kinase_dom"/>
</dbReference>
<feature type="domain" description="Protein kinase" evidence="15">
    <location>
        <begin position="16"/>
        <end position="313"/>
    </location>
</feature>
<sequence>MNTRTESLPTPTLPDYAFGERLGAGSYGTVYKARLISVCKLKKMSVSSVLTNSILLLKNIPSRPASAACSRPASARPASALPPFYAIKCINRKSLTKTTEDLLINEIRLLKHIKHENIVEMYDFQWDENYIYIIMEYCAGGDMSMFIRSRQQLSEVRARPFVKQIAKVLKFLKEKNLTHMDLKPENILLLSTDKPTLKVADFGVAQHIGTQGSRSIRGTLMYMAPEILSSHPYDNRVDLWSIGVILYECLFGRPPFVFISINDLIDTIKSDVPIEIPNDVRLSPECRHLLEGLLQRDPDKRISFTDFFRHPFIFNNHSLQINHANELLKQSSDYERSGDLQKALGYHLRALDEYVAIIKIDEDADHRRSLRAKVAQGIHAAEDLKKRIRETTGSSGLTPPITTSTLPSPTMIHTGIDLNNDKELLDAYQHCLNGNQLMNQFVFAQAVEEYEKGLTVMFRVSQTETDTEKKEILRKMIIHYLSKAESCKQKSETQRLDLAIEKLKLDTANDATVTEHTISDELINSEKKQQSTLPQNCRLQ</sequence>
<dbReference type="PROSITE" id="PS50011">
    <property type="entry name" value="PROTEIN_KINASE_DOM"/>
    <property type="match status" value="1"/>
</dbReference>
<evidence type="ECO:0000256" key="7">
    <source>
        <dbReference type="ARBA" id="ARBA00022737"/>
    </source>
</evidence>
<dbReference type="SUPFAM" id="SSF116846">
    <property type="entry name" value="MIT domain"/>
    <property type="match status" value="2"/>
</dbReference>
<name>A0A814QQC3_9BILA</name>
<keyword evidence="10" id="KW-0067">ATP-binding</keyword>
<dbReference type="InterPro" id="IPR011009">
    <property type="entry name" value="Kinase-like_dom_sf"/>
</dbReference>
<evidence type="ECO:0000256" key="13">
    <source>
        <dbReference type="ARBA" id="ARBA00047899"/>
    </source>
</evidence>
<dbReference type="GO" id="GO:0004674">
    <property type="term" value="F:protein serine/threonine kinase activity"/>
    <property type="evidence" value="ECO:0007669"/>
    <property type="project" value="UniProtKB-KW"/>
</dbReference>
<keyword evidence="5" id="KW-0723">Serine/threonine-protein kinase</keyword>
<dbReference type="GO" id="GO:0005524">
    <property type="term" value="F:ATP binding"/>
    <property type="evidence" value="ECO:0007669"/>
    <property type="project" value="UniProtKB-KW"/>
</dbReference>
<dbReference type="GO" id="GO:0000045">
    <property type="term" value="P:autophagosome assembly"/>
    <property type="evidence" value="ECO:0007669"/>
    <property type="project" value="TreeGrafter"/>
</dbReference>
<dbReference type="PROSITE" id="PS00108">
    <property type="entry name" value="PROTEIN_KINASE_ST"/>
    <property type="match status" value="1"/>
</dbReference>
<dbReference type="GO" id="GO:0000422">
    <property type="term" value="P:autophagy of mitochondrion"/>
    <property type="evidence" value="ECO:0007669"/>
    <property type="project" value="TreeGrafter"/>
</dbReference>
<dbReference type="InterPro" id="IPR045269">
    <property type="entry name" value="Atg1-like"/>
</dbReference>
<evidence type="ECO:0000256" key="1">
    <source>
        <dbReference type="ARBA" id="ARBA00004496"/>
    </source>
</evidence>
<reference evidence="16" key="1">
    <citation type="submission" date="2021-02" db="EMBL/GenBank/DDBJ databases">
        <authorList>
            <person name="Nowell W R."/>
        </authorList>
    </citation>
    <scope>NUCLEOTIDE SEQUENCE</scope>
</reference>
<dbReference type="FunFam" id="1.10.510.10:FF:000571">
    <property type="entry name" value="Maternal embryonic leucine zipper kinase"/>
    <property type="match status" value="1"/>
</dbReference>
<evidence type="ECO:0000256" key="10">
    <source>
        <dbReference type="ARBA" id="ARBA00022840"/>
    </source>
</evidence>
<dbReference type="EC" id="2.7.11.1" evidence="2"/>
<evidence type="ECO:0000313" key="17">
    <source>
        <dbReference type="Proteomes" id="UP000663845"/>
    </source>
</evidence>
<dbReference type="SMART" id="SM00745">
    <property type="entry name" value="MIT"/>
    <property type="match status" value="2"/>
</dbReference>
<dbReference type="Gene3D" id="1.10.510.10">
    <property type="entry name" value="Transferase(Phosphotransferase) domain 1"/>
    <property type="match status" value="1"/>
</dbReference>
<keyword evidence="9" id="KW-0418">Kinase</keyword>